<sequence>MTVKIRAISFILGILFILCLPITSGALDSPREILLEADQIITLTRGAAETRTSIPDLDALINRFPGTLTEYAVGSAAQRHETFGRYLLIRLPQDKDDQVSAFLDDLNLLSSVRWAQPNRLLRSHFIPNDPQYYSQWGLQKIHIAGAWDVTTGSAEIPIAIIDTGCEMDHPDLLDNFWRNELEVNGQPGIDDDGNGFVDDSLGWDFVDAPSFPSGGDYLERDNDPSDEMGHGTAVSGVCGAVMNNGVGVAGAAPNCPLMILRAGNMSGFLQEDDVASALLYALDNGARVVNMSFGDTQVSPMLEDVINYAANGGLLMVAAAGNSGSAAIIFPAAFGPTLCVGACDENSQKTTFSSFGTSLDLLAPGANIVSAINGHDYGMFQGGNGTSYAAPFASAVAGLVFSQHPDWNYNEIRSALLGSAEDVGIPGWDPENGQGILRADNAVLVNEALIADITSPIMSQGFTESDTLEIIGTAGGVYIQDFKVYTGAGENPSQWNLIKESEGFQIINDKLVSWVNSEPLDTAYTIRLEVSDIFGNHVDDRVVVYFDPSPPIISDLTVVPILDADRPSYLLSFTTDDLTTGKVWLLGSGTSSWIFQTSGYETTEHIILLGNNLSPNIYSYYVWVINSTGLMDSTAVFGVIDLTVMSMNTNYFVELPAPEIPPSHFLEDITDLDNDGFLEVWADTIDENGAKADLRVYEAASNWVFDDIDLDFGKEIPKSIGDSDADNKPELLTLYAGRTKIFEATQVDGFPQPDNVAWSDSGDVWGTKLLDIIPGGGQGEVILRSGGQYQVWLNWGGGVIQWQQNLTNPINPTPNSTVPYCRAADYDDDGLTELLFGDYDGNLYTYERQSNGSFQVNWSTSLPLLDTGEFLTDGDFNGDGNIQFATLAHTETNITGEHEANKRYWALYIFENDTNDSYILVDTLYFFGAESPSNHASGVSSGDVYAGPEDEIIVCVYPDLYVVSWNEIDETYEVIWYYPECESNNALIGDFDRNGHNEIMINTGTEVRIFEEVGNWSSGPPPPLNFRAIPEPDRINLFWTPIQSADAYNIYKSTYPNPDSLEFLTEITNPNLSDSTFTDFVVIKDTTYYYAISTYDQSGYQSPDGPKSVMISATPNEPPYVVQDTAIFISPAFVTVQFSEPMGSSFIDPNNYWIKDILVQPNSIVSDANDTRAVLTFDKAIFSVPEDTTFKLVLSGILDQQGSQLTALSDTLRFIVLKDFLDPPYLMAAHPSSTLDEVTMFFSDEMDSTELVDKGNYQITADPISGLDAPDQIIITSADVDSSISSSVRLQISSQTPIGSMGKIYRVTAYDLHSKGGIALDSLHNSATINFTQPNLQRTFVYPNPYRNGILVDGEECVVFSNLTQDVEIRILTLQGILIRTLRTTGNVSGGLRWYLDNEYGEQVGSGVYLYYASGAGDTFWGKLAVVR</sequence>
<gene>
    <name evidence="9" type="ORF">CEE37_04725</name>
</gene>
<dbReference type="Proteomes" id="UP000319619">
    <property type="component" value="Unassembled WGS sequence"/>
</dbReference>
<feature type="domain" description="Fibronectin type-III" evidence="8">
    <location>
        <begin position="1020"/>
        <end position="1117"/>
    </location>
</feature>
<dbReference type="Gene3D" id="2.60.40.10">
    <property type="entry name" value="Immunoglobulins"/>
    <property type="match status" value="1"/>
</dbReference>
<dbReference type="InterPro" id="IPR015500">
    <property type="entry name" value="Peptidase_S8_subtilisin-rel"/>
</dbReference>
<dbReference type="PROSITE" id="PS50853">
    <property type="entry name" value="FN3"/>
    <property type="match status" value="1"/>
</dbReference>
<dbReference type="InterPro" id="IPR000209">
    <property type="entry name" value="Peptidase_S8/S53_dom"/>
</dbReference>
<dbReference type="PROSITE" id="PS00138">
    <property type="entry name" value="SUBTILASE_SER"/>
    <property type="match status" value="1"/>
</dbReference>
<keyword evidence="4 6" id="KW-0378">Hydrolase</keyword>
<dbReference type="InterPro" id="IPR023827">
    <property type="entry name" value="Peptidase_S8_Asp-AS"/>
</dbReference>
<evidence type="ECO:0000256" key="1">
    <source>
        <dbReference type="ARBA" id="ARBA00011073"/>
    </source>
</evidence>
<dbReference type="GO" id="GO:0004252">
    <property type="term" value="F:serine-type endopeptidase activity"/>
    <property type="evidence" value="ECO:0007669"/>
    <property type="project" value="UniProtKB-UniRule"/>
</dbReference>
<comment type="similarity">
    <text evidence="1 6 7">Belongs to the peptidase S8 family.</text>
</comment>
<organism evidence="9 10">
    <name type="scientific">candidate division LCP-89 bacterium B3_LCP</name>
    <dbReference type="NCBI Taxonomy" id="2012998"/>
    <lineage>
        <taxon>Bacteria</taxon>
        <taxon>Pseudomonadati</taxon>
        <taxon>Bacteria division LCP-89</taxon>
    </lineage>
</organism>
<evidence type="ECO:0000313" key="10">
    <source>
        <dbReference type="Proteomes" id="UP000319619"/>
    </source>
</evidence>
<keyword evidence="5 6" id="KW-0720">Serine protease</keyword>
<dbReference type="InterPro" id="IPR003961">
    <property type="entry name" value="FN3_dom"/>
</dbReference>
<dbReference type="InterPro" id="IPR028994">
    <property type="entry name" value="Integrin_alpha_N"/>
</dbReference>
<dbReference type="SUPFAM" id="SSF49265">
    <property type="entry name" value="Fibronectin type III"/>
    <property type="match status" value="1"/>
</dbReference>
<dbReference type="PANTHER" id="PTHR43399:SF4">
    <property type="entry name" value="CELL WALL-ASSOCIATED PROTEASE"/>
    <property type="match status" value="1"/>
</dbReference>
<evidence type="ECO:0000256" key="3">
    <source>
        <dbReference type="ARBA" id="ARBA00022729"/>
    </source>
</evidence>
<evidence type="ECO:0000256" key="7">
    <source>
        <dbReference type="RuleBase" id="RU003355"/>
    </source>
</evidence>
<dbReference type="SUPFAM" id="SSF69318">
    <property type="entry name" value="Integrin alpha N-terminal domain"/>
    <property type="match status" value="1"/>
</dbReference>
<feature type="active site" description="Charge relay system" evidence="6">
    <location>
        <position position="162"/>
    </location>
</feature>
<dbReference type="GO" id="GO:0006508">
    <property type="term" value="P:proteolysis"/>
    <property type="evidence" value="ECO:0007669"/>
    <property type="project" value="UniProtKB-KW"/>
</dbReference>
<keyword evidence="3" id="KW-0732">Signal</keyword>
<dbReference type="PANTHER" id="PTHR43399">
    <property type="entry name" value="SUBTILISIN-RELATED"/>
    <property type="match status" value="1"/>
</dbReference>
<protein>
    <recommendedName>
        <fullName evidence="8">Fibronectin type-III domain-containing protein</fullName>
    </recommendedName>
</protein>
<evidence type="ECO:0000256" key="2">
    <source>
        <dbReference type="ARBA" id="ARBA00022670"/>
    </source>
</evidence>
<dbReference type="SUPFAM" id="SSF52743">
    <property type="entry name" value="Subtilisin-like"/>
    <property type="match status" value="1"/>
</dbReference>
<dbReference type="PROSITE" id="PS00136">
    <property type="entry name" value="SUBTILASE_ASP"/>
    <property type="match status" value="1"/>
</dbReference>
<dbReference type="InterPro" id="IPR051048">
    <property type="entry name" value="Peptidase_S8/S53_subtilisin"/>
</dbReference>
<dbReference type="Gene3D" id="2.60.40.1220">
    <property type="match status" value="1"/>
</dbReference>
<dbReference type="Gene3D" id="3.40.50.200">
    <property type="entry name" value="Peptidase S8/S53 domain"/>
    <property type="match status" value="1"/>
</dbReference>
<dbReference type="PROSITE" id="PS51892">
    <property type="entry name" value="SUBTILASE"/>
    <property type="match status" value="1"/>
</dbReference>
<dbReference type="Pfam" id="PF00082">
    <property type="entry name" value="Peptidase_S8"/>
    <property type="match status" value="1"/>
</dbReference>
<evidence type="ECO:0000256" key="6">
    <source>
        <dbReference type="PROSITE-ProRule" id="PRU01240"/>
    </source>
</evidence>
<accession>A0A532V4F0</accession>
<dbReference type="InterPro" id="IPR014755">
    <property type="entry name" value="Cu-Rt/internalin_Ig-like"/>
</dbReference>
<dbReference type="InterPro" id="IPR036852">
    <property type="entry name" value="Peptidase_S8/S53_dom_sf"/>
</dbReference>
<reference evidence="9 10" key="1">
    <citation type="submission" date="2017-06" db="EMBL/GenBank/DDBJ databases">
        <title>Novel microbial phyla capable of carbon fixation and sulfur reduction in deep-sea sediments.</title>
        <authorList>
            <person name="Huang J."/>
            <person name="Baker B."/>
            <person name="Wang Y."/>
        </authorList>
    </citation>
    <scope>NUCLEOTIDE SEQUENCE [LARGE SCALE GENOMIC DNA]</scope>
    <source>
        <strain evidence="9">B3_LCP</strain>
    </source>
</reference>
<comment type="caution">
    <text evidence="9">The sequence shown here is derived from an EMBL/GenBank/DDBJ whole genome shotgun (WGS) entry which is preliminary data.</text>
</comment>
<name>A0A532V4F0_UNCL8</name>
<keyword evidence="2 6" id="KW-0645">Protease</keyword>
<evidence type="ECO:0000256" key="5">
    <source>
        <dbReference type="ARBA" id="ARBA00022825"/>
    </source>
</evidence>
<evidence type="ECO:0000259" key="8">
    <source>
        <dbReference type="PROSITE" id="PS50853"/>
    </source>
</evidence>
<dbReference type="InterPro" id="IPR036116">
    <property type="entry name" value="FN3_sf"/>
</dbReference>
<evidence type="ECO:0000313" key="9">
    <source>
        <dbReference type="EMBL" id="TKJ41877.1"/>
    </source>
</evidence>
<proteinExistence type="inferred from homology"/>
<feature type="active site" description="Charge relay system" evidence="6">
    <location>
        <position position="230"/>
    </location>
</feature>
<dbReference type="EMBL" id="NJBN01000002">
    <property type="protein sequence ID" value="TKJ41877.1"/>
    <property type="molecule type" value="Genomic_DNA"/>
</dbReference>
<evidence type="ECO:0000256" key="4">
    <source>
        <dbReference type="ARBA" id="ARBA00022801"/>
    </source>
</evidence>
<feature type="active site" description="Charge relay system" evidence="6">
    <location>
        <position position="387"/>
    </location>
</feature>
<dbReference type="InterPro" id="IPR023828">
    <property type="entry name" value="Peptidase_S8_Ser-AS"/>
</dbReference>
<dbReference type="InterPro" id="IPR013783">
    <property type="entry name" value="Ig-like_fold"/>
</dbReference>
<dbReference type="PRINTS" id="PR00723">
    <property type="entry name" value="SUBTILISIN"/>
</dbReference>